<evidence type="ECO:0000256" key="1">
    <source>
        <dbReference type="ARBA" id="ARBA00007835"/>
    </source>
</evidence>
<protein>
    <recommendedName>
        <fullName evidence="7">Phospholipase B-like</fullName>
        <ecNumber evidence="7">3.1.1.-</ecNumber>
    </recommendedName>
</protein>
<name>A0AA35SBK7_GEOBA</name>
<gene>
    <name evidence="9" type="ORF">GBAR_LOCUS15510</name>
</gene>
<dbReference type="Gene3D" id="3.60.60.30">
    <property type="match status" value="1"/>
</dbReference>
<evidence type="ECO:0000313" key="9">
    <source>
        <dbReference type="EMBL" id="CAI8027095.1"/>
    </source>
</evidence>
<dbReference type="AlphaFoldDB" id="A0AA35SBK7"/>
<feature type="region of interest" description="Disordered" evidence="8">
    <location>
        <begin position="506"/>
        <end position="525"/>
    </location>
</feature>
<feature type="compositionally biased region" description="Polar residues" evidence="8">
    <location>
        <begin position="507"/>
        <end position="524"/>
    </location>
</feature>
<organism evidence="9 10">
    <name type="scientific">Geodia barretti</name>
    <name type="common">Barrett's horny sponge</name>
    <dbReference type="NCBI Taxonomy" id="519541"/>
    <lineage>
        <taxon>Eukaryota</taxon>
        <taxon>Metazoa</taxon>
        <taxon>Porifera</taxon>
        <taxon>Demospongiae</taxon>
        <taxon>Heteroscleromorpha</taxon>
        <taxon>Tetractinellida</taxon>
        <taxon>Astrophorina</taxon>
        <taxon>Geodiidae</taxon>
        <taxon>Geodia</taxon>
    </lineage>
</organism>
<keyword evidence="6" id="KW-0325">Glycoprotein</keyword>
<evidence type="ECO:0000256" key="4">
    <source>
        <dbReference type="ARBA" id="ARBA00022963"/>
    </source>
</evidence>
<dbReference type="GO" id="GO:0004620">
    <property type="term" value="F:phospholipase activity"/>
    <property type="evidence" value="ECO:0007669"/>
    <property type="project" value="InterPro"/>
</dbReference>
<evidence type="ECO:0000313" key="10">
    <source>
        <dbReference type="Proteomes" id="UP001174909"/>
    </source>
</evidence>
<dbReference type="InterPro" id="IPR007000">
    <property type="entry name" value="PLipase_B-like"/>
</dbReference>
<evidence type="ECO:0000256" key="3">
    <source>
        <dbReference type="ARBA" id="ARBA00022801"/>
    </source>
</evidence>
<keyword evidence="5 7" id="KW-0443">Lipid metabolism</keyword>
<comment type="similarity">
    <text evidence="1 7">Belongs to the phospholipase B-like family.</text>
</comment>
<evidence type="ECO:0000256" key="8">
    <source>
        <dbReference type="SAM" id="MobiDB-lite"/>
    </source>
</evidence>
<accession>A0AA35SBK7</accession>
<proteinExistence type="inferred from homology"/>
<dbReference type="PANTHER" id="PTHR12370">
    <property type="entry name" value="PHOSPHOLIPASE B-RELATED"/>
    <property type="match status" value="1"/>
</dbReference>
<dbReference type="EMBL" id="CASHTH010002257">
    <property type="protein sequence ID" value="CAI8027095.1"/>
    <property type="molecule type" value="Genomic_DNA"/>
</dbReference>
<evidence type="ECO:0000256" key="6">
    <source>
        <dbReference type="ARBA" id="ARBA00023180"/>
    </source>
</evidence>
<keyword evidence="2 7" id="KW-0732">Signal</keyword>
<keyword evidence="10" id="KW-1185">Reference proteome</keyword>
<keyword evidence="4 7" id="KW-0442">Lipid degradation</keyword>
<keyword evidence="3 7" id="KW-0378">Hydrolase</keyword>
<comment type="function">
    <text evidence="7">Putative phospholipase.</text>
</comment>
<dbReference type="PANTHER" id="PTHR12370:SF3">
    <property type="entry name" value="PHOSPHOLIPASE B-LIKE 2-RELATED"/>
    <property type="match status" value="1"/>
</dbReference>
<evidence type="ECO:0000256" key="2">
    <source>
        <dbReference type="ARBA" id="ARBA00022729"/>
    </source>
</evidence>
<feature type="signal peptide" evidence="7">
    <location>
        <begin position="1"/>
        <end position="19"/>
    </location>
</feature>
<sequence length="546" mass="60825">MARAAVLVLIVLLAANVWGGRRQLSVRRDAEGQLELVEGWVDGALVTADFNNTINTTGWSFLKIIGPTDVGDDMALAKAAGMAEGAATADLMLMHWKNTLAGFCSKESALCDKVTAFIRANQQFMEESVAKYSESDPFWYQVQLFLAQLEGLVDGYTSTGLEPLTIQQLFLMQISGDLDALQSALSDSGEVGDKVIGAGKCSALVKLLPDHSELFVSHDTWEEYQSMLRIYKLYDLRFSTAGNIAEVVPGHRVSFSSYPGMLLSGDDFYQLSSKLVTTETTFGNSNPALWKYVTPETVFEGIRNVAANRLATSGEEWCRYFSNYNSGTYNNQWMVVDYKLFERGQSSLQDGLLWVLEQLPGKIVMEDQTDMLRTKSYWPSFNIPYYPNIFNESGFAAMEKKYGTWFSWDMSPRAQIFARNHSHVTDMTSMVSLMRYNNFQHDPLSRCNCTPPYSGENAISARSDLNPPDGKYPFGALGHRYHGGTDNKATSSALMEDGSSLGCVATSGPTHRQQPPFQWSTSGYSPKPLGHPDKWEFYPVNLSWDS</sequence>
<reference evidence="9" key="1">
    <citation type="submission" date="2023-03" db="EMBL/GenBank/DDBJ databases">
        <authorList>
            <person name="Steffen K."/>
            <person name="Cardenas P."/>
        </authorList>
    </citation>
    <scope>NUCLEOTIDE SEQUENCE</scope>
</reference>
<dbReference type="GO" id="GO:0009395">
    <property type="term" value="P:phospholipid catabolic process"/>
    <property type="evidence" value="ECO:0007669"/>
    <property type="project" value="TreeGrafter"/>
</dbReference>
<dbReference type="Proteomes" id="UP001174909">
    <property type="component" value="Unassembled WGS sequence"/>
</dbReference>
<dbReference type="GO" id="GO:0005576">
    <property type="term" value="C:extracellular region"/>
    <property type="evidence" value="ECO:0007669"/>
    <property type="project" value="TreeGrafter"/>
</dbReference>
<dbReference type="Pfam" id="PF04916">
    <property type="entry name" value="Phospholip_B"/>
    <property type="match status" value="1"/>
</dbReference>
<evidence type="ECO:0000256" key="5">
    <source>
        <dbReference type="ARBA" id="ARBA00023098"/>
    </source>
</evidence>
<dbReference type="EC" id="3.1.1.-" evidence="7"/>
<evidence type="ECO:0000256" key="7">
    <source>
        <dbReference type="RuleBase" id="RU364138"/>
    </source>
</evidence>
<comment type="caution">
    <text evidence="9">The sequence shown here is derived from an EMBL/GenBank/DDBJ whole genome shotgun (WGS) entry which is preliminary data.</text>
</comment>
<feature type="chain" id="PRO_5041488392" description="Phospholipase B-like" evidence="7">
    <location>
        <begin position="20"/>
        <end position="546"/>
    </location>
</feature>